<evidence type="ECO:0000313" key="7">
    <source>
        <dbReference type="EMBL" id="AEA33702.1"/>
    </source>
</evidence>
<dbReference type="HOGENOM" id="CLU_000604_1_2_7"/>
<reference evidence="7 8" key="1">
    <citation type="journal article" date="2011" name="Stand. Genomic Sci.">
        <title>Complete genome sequence of the thermophilic sulfur-reducer Hippea maritima type strain (MH(2)).</title>
        <authorList>
            <person name="Huntemann M."/>
            <person name="Lu M."/>
            <person name="Nolan M."/>
            <person name="Lapidus A."/>
            <person name="Lucas S."/>
            <person name="Hammon N."/>
            <person name="Deshpande S."/>
            <person name="Cheng J.F."/>
            <person name="Tapia R."/>
            <person name="Han C."/>
            <person name="Goodwin L."/>
            <person name="Pitluck S."/>
            <person name="Liolios K."/>
            <person name="Pagani I."/>
            <person name="Ivanova N."/>
            <person name="Ovchinikova G."/>
            <person name="Pati A."/>
            <person name="Chen A."/>
            <person name="Palaniappan K."/>
            <person name="Land M."/>
            <person name="Hauser L."/>
            <person name="Jeffries C.D."/>
            <person name="Detter J.C."/>
            <person name="Brambilla E.M."/>
            <person name="Rohde M."/>
            <person name="Spring S."/>
            <person name="Goker M."/>
            <person name="Woyke T."/>
            <person name="Bristow J."/>
            <person name="Eisen J.A."/>
            <person name="Markowitz V."/>
            <person name="Hugenholtz P."/>
            <person name="Kyrpides N.C."/>
            <person name="Klenk H.P."/>
            <person name="Mavromatis K."/>
        </authorList>
    </citation>
    <scope>NUCLEOTIDE SEQUENCE [LARGE SCALE GENOMIC DNA]</scope>
    <source>
        <strain evidence="8">ATCC 700847 / DSM 10411 / MH2</strain>
    </source>
</reference>
<dbReference type="OrthoDB" id="9805130at2"/>
<keyword evidence="4" id="KW-0547">Nucleotide-binding</keyword>
<proteinExistence type="inferred from homology"/>
<dbReference type="EC" id="3.6.3.25" evidence="7"/>
<dbReference type="EMBL" id="CP002606">
    <property type="protein sequence ID" value="AEA33702.1"/>
    <property type="molecule type" value="Genomic_DNA"/>
</dbReference>
<keyword evidence="8" id="KW-1185">Reference proteome</keyword>
<evidence type="ECO:0000256" key="2">
    <source>
        <dbReference type="ARBA" id="ARBA00022448"/>
    </source>
</evidence>
<feature type="domain" description="ABC transporter" evidence="6">
    <location>
        <begin position="4"/>
        <end position="236"/>
    </location>
</feature>
<keyword evidence="5" id="KW-0067">ATP-binding</keyword>
<dbReference type="PROSITE" id="PS00211">
    <property type="entry name" value="ABC_TRANSPORTER_1"/>
    <property type="match status" value="1"/>
</dbReference>
<name>F2LVB8_HIPMA</name>
<comment type="similarity">
    <text evidence="1">Belongs to the ABC transporter superfamily.</text>
</comment>
<dbReference type="FunCoup" id="F2LVB8">
    <property type="interactions" value="220"/>
</dbReference>
<accession>F2LVB8</accession>
<evidence type="ECO:0000259" key="6">
    <source>
        <dbReference type="PROSITE" id="PS50893"/>
    </source>
</evidence>
<sequence length="294" mass="33066">MALIRVNSLEKTFRLKTKRFKALNGMSFEIEQGEILGFLGPNGAGKSTTIKIMMDLIRADSGSVEIAGVDSRNPEAKKNIGFMPENPQYFDTLTGFDLLIFTASVFGIDKKQASKKAWQLLEEFGLKEAAKRPIRKYSKGMIQRVGFAAALIHEPQILILDEPMSGLDPIGRILFKNKMKELNEKGVTIFFSSHIIPDIEDICSRVLIVNKGKAIKSLTREEIKFMTTTGFNVIIDRCIDELNCAKISGNLYSIESKKDELIAVLKRIESYNVKIVDIEPVKKDLEEVFVELIK</sequence>
<evidence type="ECO:0000256" key="5">
    <source>
        <dbReference type="ARBA" id="ARBA00022840"/>
    </source>
</evidence>
<dbReference type="CDD" id="cd03230">
    <property type="entry name" value="ABC_DR_subfamily_A"/>
    <property type="match status" value="1"/>
</dbReference>
<dbReference type="InParanoid" id="F2LVB8"/>
<dbReference type="GO" id="GO:0005524">
    <property type="term" value="F:ATP binding"/>
    <property type="evidence" value="ECO:0007669"/>
    <property type="project" value="UniProtKB-KW"/>
</dbReference>
<dbReference type="KEGG" id="hmr:Hipma_0732"/>
<dbReference type="PANTHER" id="PTHR42711">
    <property type="entry name" value="ABC TRANSPORTER ATP-BINDING PROTEIN"/>
    <property type="match status" value="1"/>
</dbReference>
<dbReference type="Proteomes" id="UP000008139">
    <property type="component" value="Chromosome"/>
</dbReference>
<evidence type="ECO:0000256" key="1">
    <source>
        <dbReference type="ARBA" id="ARBA00005417"/>
    </source>
</evidence>
<dbReference type="InterPro" id="IPR003439">
    <property type="entry name" value="ABC_transporter-like_ATP-bd"/>
</dbReference>
<protein>
    <submittedName>
        <fullName evidence="7">Sulfate-transporting ATPase</fullName>
        <ecNumber evidence="7">3.6.3.25</ecNumber>
    </submittedName>
</protein>
<reference evidence="8" key="2">
    <citation type="submission" date="2011-03" db="EMBL/GenBank/DDBJ databases">
        <title>The complete genome of Hippea maritima DSM 10411.</title>
        <authorList>
            <consortium name="US DOE Joint Genome Institute (JGI-PGF)"/>
            <person name="Lucas S."/>
            <person name="Copeland A."/>
            <person name="Lapidus A."/>
            <person name="Bruce D."/>
            <person name="Goodwin L."/>
            <person name="Pitluck S."/>
            <person name="Peters L."/>
            <person name="Kyrpides N."/>
            <person name="Mavromatis K."/>
            <person name="Pagani I."/>
            <person name="Ivanova N."/>
            <person name="Mikhailova N."/>
            <person name="Lu M."/>
            <person name="Detter J.C."/>
            <person name="Tapia R."/>
            <person name="Han C."/>
            <person name="Land M."/>
            <person name="Hauser L."/>
            <person name="Markowitz V."/>
            <person name="Cheng J.-F."/>
            <person name="Hugenholtz P."/>
            <person name="Woyke T."/>
            <person name="Wu D."/>
            <person name="Spring S."/>
            <person name="Schroeder M."/>
            <person name="Brambilla E."/>
            <person name="Klenk H.-P."/>
            <person name="Eisen J.A."/>
        </authorList>
    </citation>
    <scope>NUCLEOTIDE SEQUENCE [LARGE SCALE GENOMIC DNA]</scope>
    <source>
        <strain evidence="8">ATCC 700847 / DSM 10411 / MH2</strain>
    </source>
</reference>
<dbReference type="InterPro" id="IPR027417">
    <property type="entry name" value="P-loop_NTPase"/>
</dbReference>
<gene>
    <name evidence="7" type="ordered locus">Hipma_0732</name>
</gene>
<dbReference type="Pfam" id="PF00005">
    <property type="entry name" value="ABC_tran"/>
    <property type="match status" value="1"/>
</dbReference>
<dbReference type="InterPro" id="IPR050763">
    <property type="entry name" value="ABC_transporter_ATP-binding"/>
</dbReference>
<dbReference type="GO" id="GO:0016887">
    <property type="term" value="F:ATP hydrolysis activity"/>
    <property type="evidence" value="ECO:0007669"/>
    <property type="project" value="InterPro"/>
</dbReference>
<keyword evidence="2" id="KW-0813">Transport</keyword>
<dbReference type="STRING" id="760142.Hipma_0732"/>
<keyword evidence="3" id="KW-0536">Nodulation</keyword>
<dbReference type="AlphaFoldDB" id="F2LVB8"/>
<dbReference type="Gene3D" id="3.40.50.300">
    <property type="entry name" value="P-loop containing nucleotide triphosphate hydrolases"/>
    <property type="match status" value="1"/>
</dbReference>
<evidence type="ECO:0000256" key="3">
    <source>
        <dbReference type="ARBA" id="ARBA00022458"/>
    </source>
</evidence>
<organism evidence="7 8">
    <name type="scientific">Hippea maritima (strain ATCC 700847 / DSM 10411 / MH2)</name>
    <dbReference type="NCBI Taxonomy" id="760142"/>
    <lineage>
        <taxon>Bacteria</taxon>
        <taxon>Pseudomonadati</taxon>
        <taxon>Campylobacterota</taxon>
        <taxon>Desulfurellia</taxon>
        <taxon>Desulfurellales</taxon>
        <taxon>Hippeaceae</taxon>
        <taxon>Hippea</taxon>
    </lineage>
</organism>
<dbReference type="InterPro" id="IPR003593">
    <property type="entry name" value="AAA+_ATPase"/>
</dbReference>
<dbReference type="SMART" id="SM00382">
    <property type="entry name" value="AAA"/>
    <property type="match status" value="1"/>
</dbReference>
<dbReference type="eggNOG" id="COG1131">
    <property type="taxonomic scope" value="Bacteria"/>
</dbReference>
<dbReference type="PANTHER" id="PTHR42711:SF5">
    <property type="entry name" value="ABC TRANSPORTER ATP-BINDING PROTEIN NATA"/>
    <property type="match status" value="1"/>
</dbReference>
<evidence type="ECO:0000256" key="4">
    <source>
        <dbReference type="ARBA" id="ARBA00022741"/>
    </source>
</evidence>
<keyword evidence="7" id="KW-0378">Hydrolase</keyword>
<dbReference type="SUPFAM" id="SSF52540">
    <property type="entry name" value="P-loop containing nucleoside triphosphate hydrolases"/>
    <property type="match status" value="1"/>
</dbReference>
<dbReference type="PROSITE" id="PS50893">
    <property type="entry name" value="ABC_TRANSPORTER_2"/>
    <property type="match status" value="1"/>
</dbReference>
<dbReference type="InterPro" id="IPR017871">
    <property type="entry name" value="ABC_transporter-like_CS"/>
</dbReference>
<evidence type="ECO:0000313" key="8">
    <source>
        <dbReference type="Proteomes" id="UP000008139"/>
    </source>
</evidence>
<dbReference type="RefSeq" id="WP_013681743.1">
    <property type="nucleotide sequence ID" value="NC_015318.1"/>
</dbReference>